<evidence type="ECO:0000313" key="5">
    <source>
        <dbReference type="EMBL" id="CAG2216364.1"/>
    </source>
</evidence>
<dbReference type="Pfam" id="PF23069">
    <property type="entry name" value="DUF7042"/>
    <property type="match status" value="1"/>
</dbReference>
<feature type="compositionally biased region" description="Polar residues" evidence="2">
    <location>
        <begin position="897"/>
        <end position="926"/>
    </location>
</feature>
<dbReference type="OrthoDB" id="6150115at2759"/>
<keyword evidence="3" id="KW-0472">Membrane</keyword>
<feature type="transmembrane region" description="Helical" evidence="3">
    <location>
        <begin position="406"/>
        <end position="430"/>
    </location>
</feature>
<proteinExistence type="predicted"/>
<feature type="domain" description="DUF7042" evidence="4">
    <location>
        <begin position="163"/>
        <end position="255"/>
    </location>
</feature>
<feature type="region of interest" description="Disordered" evidence="2">
    <location>
        <begin position="699"/>
        <end position="740"/>
    </location>
</feature>
<feature type="region of interest" description="Disordered" evidence="2">
    <location>
        <begin position="565"/>
        <end position="590"/>
    </location>
</feature>
<feature type="region of interest" description="Disordered" evidence="2">
    <location>
        <begin position="609"/>
        <end position="685"/>
    </location>
</feature>
<keyword evidence="1" id="KW-0175">Coiled coil</keyword>
<feature type="compositionally biased region" description="Acidic residues" evidence="2">
    <location>
        <begin position="609"/>
        <end position="626"/>
    </location>
</feature>
<dbReference type="InterPro" id="IPR055470">
    <property type="entry name" value="DUF7042"/>
</dbReference>
<keyword evidence="3" id="KW-0812">Transmembrane</keyword>
<evidence type="ECO:0000313" key="6">
    <source>
        <dbReference type="Proteomes" id="UP000683360"/>
    </source>
</evidence>
<gene>
    <name evidence="5" type="ORF">MEDL_30093</name>
</gene>
<protein>
    <recommendedName>
        <fullName evidence="4">DUF7042 domain-containing protein</fullName>
    </recommendedName>
</protein>
<feature type="compositionally biased region" description="Polar residues" evidence="2">
    <location>
        <begin position="968"/>
        <end position="978"/>
    </location>
</feature>
<organism evidence="5 6">
    <name type="scientific">Mytilus edulis</name>
    <name type="common">Blue mussel</name>
    <dbReference type="NCBI Taxonomy" id="6550"/>
    <lineage>
        <taxon>Eukaryota</taxon>
        <taxon>Metazoa</taxon>
        <taxon>Spiralia</taxon>
        <taxon>Lophotrochozoa</taxon>
        <taxon>Mollusca</taxon>
        <taxon>Bivalvia</taxon>
        <taxon>Autobranchia</taxon>
        <taxon>Pteriomorphia</taxon>
        <taxon>Mytilida</taxon>
        <taxon>Mytiloidea</taxon>
        <taxon>Mytilidae</taxon>
        <taxon>Mytilinae</taxon>
        <taxon>Mytilus</taxon>
    </lineage>
</organism>
<keyword evidence="6" id="KW-1185">Reference proteome</keyword>
<feature type="compositionally biased region" description="Polar residues" evidence="2">
    <location>
        <begin position="876"/>
        <end position="888"/>
    </location>
</feature>
<accession>A0A8S3SB37</accession>
<dbReference type="Proteomes" id="UP000683360">
    <property type="component" value="Unassembled WGS sequence"/>
</dbReference>
<dbReference type="AlphaFoldDB" id="A0A8S3SB37"/>
<reference evidence="5" key="1">
    <citation type="submission" date="2021-03" db="EMBL/GenBank/DDBJ databases">
        <authorList>
            <person name="Bekaert M."/>
        </authorList>
    </citation>
    <scope>NUCLEOTIDE SEQUENCE</scope>
</reference>
<evidence type="ECO:0000256" key="3">
    <source>
        <dbReference type="SAM" id="Phobius"/>
    </source>
</evidence>
<feature type="compositionally biased region" description="Low complexity" evidence="2">
    <location>
        <begin position="989"/>
        <end position="1008"/>
    </location>
</feature>
<dbReference type="EMBL" id="CAJPWZ010001480">
    <property type="protein sequence ID" value="CAG2216364.1"/>
    <property type="molecule type" value="Genomic_DNA"/>
</dbReference>
<name>A0A8S3SB37_MYTED</name>
<feature type="region of interest" description="Disordered" evidence="2">
    <location>
        <begin position="871"/>
        <end position="1021"/>
    </location>
</feature>
<evidence type="ECO:0000259" key="4">
    <source>
        <dbReference type="Pfam" id="PF23069"/>
    </source>
</evidence>
<comment type="caution">
    <text evidence="5">The sequence shown here is derived from an EMBL/GenBank/DDBJ whole genome shotgun (WGS) entry which is preliminary data.</text>
</comment>
<feature type="coiled-coil region" evidence="1">
    <location>
        <begin position="425"/>
        <end position="459"/>
    </location>
</feature>
<sequence length="1051" mass="119535">MECLHIKNGGLYFVIILLGAVVYTDGTCTFPSALTGDWYSSNGGELTFTSNTFSNFKVASFGSFTFSCELSSGTQYVSSSEVFYVFALPFVAYICMDLTAISGYKYRYYQATTQLKDAEYARLKIYLNNTVTVSDISTICELSDYSTLSYHMLLKNNTISSQKIQCPDSFLGTFNYTYDTGSGNLCAASSGLDVCTDKSTMTFDYSLCSEIQAYSAGGIVNCLYSSTSGSATLLHVFNLDSTTDESTYYRFTCYVSMMLHVFNLESSINESTYYRFTCYVSMMLHVFNLDSTTDESTYYRFTCYVSMMLHVFNLESSINESTYYRFTCYVSMMLHVFNLESSTDERTYYRFTCYVIETINSVVYATQYPQDCHYGQNATNVNATGGNLVLTAESICVPETVAAASIGIYIAIVILLLIIIIAIIFAIYMWKKKKEEEKRKKLEEEERRLRQNTIREKIENPDLRPEMDLGLPDDSKYNIDRLIYSDDKMVTPSNIEIERLRSQGFEGFDGFDDDYMDDFTRQNMIDASLFIDKRQRLDPIDEMEGSERGSASFMKRFKELARSRIKRKKRKGGKSKGKGKKKSQKDADGNVVKKKKRLVLDLGTIDAEDWESDEDFEGDENGEDDVNLPGQVEHLEGEMPSGNGGIGPVLAQRNVLANRKVDQEPQGKKKKKKKKKKECDTDDEDAQWVEMDLEIATPRLILPNLRPDNTETDQDNKKKKGPSTLAPPVTKRKSLSSLRSFPSMRSAKVNTWTQEQDLDLPLFFEDPKLKDLPPLQRVNRKKNPKLWSDILAKFGGDLKLGNDPNRLRWSESKWRNLLEELYTDKKYFDYMTKSAKHNPAERDVVGEANEGLGYLFDRANFWKEQEPIPVRPPSWRSHSFAHSASSPRGKTPKKSKSFVNSTSVKTTNDTVSGESSDGGSKENSSLQKDELSPNDNSTLHKKKSKLSREKSTINREKSNISKEKSSLQREMSNVSKPTHSVRRERSFMDSPKSSPSNNNSPYDNSKSNTPRAKKVHLPNIDDANKVYKMDLMPKTPLTQVRIEIDREESML</sequence>
<keyword evidence="3" id="KW-1133">Transmembrane helix</keyword>
<feature type="compositionally biased region" description="Basic residues" evidence="2">
    <location>
        <begin position="565"/>
        <end position="583"/>
    </location>
</feature>
<evidence type="ECO:0000256" key="2">
    <source>
        <dbReference type="SAM" id="MobiDB-lite"/>
    </source>
</evidence>
<feature type="compositionally biased region" description="Basic and acidic residues" evidence="2">
    <location>
        <begin position="946"/>
        <end position="967"/>
    </location>
</feature>
<evidence type="ECO:0000256" key="1">
    <source>
        <dbReference type="SAM" id="Coils"/>
    </source>
</evidence>